<dbReference type="InterPro" id="IPR020846">
    <property type="entry name" value="MFS_dom"/>
</dbReference>
<dbReference type="AlphaFoldDB" id="A0A3M7DGG6"/>
<feature type="region of interest" description="Disordered" evidence="2">
    <location>
        <begin position="250"/>
        <end position="290"/>
    </location>
</feature>
<keyword evidence="3" id="KW-1133">Transmembrane helix</keyword>
<evidence type="ECO:0000256" key="2">
    <source>
        <dbReference type="SAM" id="MobiDB-lite"/>
    </source>
</evidence>
<sequence>MLTHSSDSGTPLPFPLISSNPLHALIMSALFKPFVWFYREFGVAAIHETGRNAYIIILTRTLRMLAYGTNSLILALFFAELQFSDYRIGLFFSLTLLGNVLLGVILTLVADRVGRRKILCGGSILMAVSGTSFAIFENYWVLLFAAVVGIISATGGDYGPFRAIEESMLSHLTNPQTRADVLAWYVTLSSLGSAVGSELSGRLIKYFRTTNGWDLRTVYHSLFWLYTVMGIINAVLTLLLTKECEMEPKEEYASVPQEDEDGNVRRSATSAEVTNSFDGNGNSPAPASSGFKEASKFKKYWSQMSRWLAQISAPTRSTMYKLWPLLAVDSLADGMVPYPLTNYYVDNKFHPAKSTLGDVTAVAFFLGAISSVFAGPLARKIGLINTMVFTHIPSSAAVLAFPAPGSLWLTVVLLLVRAGLNNMDQAPRSAFIAAVVKPEERTAVMGITSTLKTLAAMAGPSLTGLLAGGDRFWIAFVAAGALRLAYDIGLYVLFINMKLYQHEPDFQASDNHQAQYAEDSENEMDELLSPSITDSSDEDRGSKGHQGA</sequence>
<dbReference type="VEuPathDB" id="FungiDB:BTJ68_12040"/>
<accession>A0A3M7DGG6</accession>
<feature type="transmembrane region" description="Helical" evidence="3">
    <location>
        <begin position="89"/>
        <end position="109"/>
    </location>
</feature>
<dbReference type="InterPro" id="IPR011701">
    <property type="entry name" value="MFS"/>
</dbReference>
<dbReference type="Proteomes" id="UP000269276">
    <property type="component" value="Unassembled WGS sequence"/>
</dbReference>
<feature type="region of interest" description="Disordered" evidence="2">
    <location>
        <begin position="510"/>
        <end position="548"/>
    </location>
</feature>
<feature type="transmembrane region" description="Helical" evidence="3">
    <location>
        <begin position="12"/>
        <end position="31"/>
    </location>
</feature>
<evidence type="ECO:0000259" key="4">
    <source>
        <dbReference type="PROSITE" id="PS50850"/>
    </source>
</evidence>
<dbReference type="PANTHER" id="PTHR23520:SF5">
    <property type="entry name" value="TRANSPORTER, PUTATIVE (AFU_ORTHOLOGUE AFUA_3G04000)-RELATED"/>
    <property type="match status" value="1"/>
</dbReference>
<reference evidence="5 6" key="1">
    <citation type="journal article" date="2018" name="BMC Genomics">
        <title>Genomic evidence for intraspecific hybridization in a clonal and extremely halotolerant yeast.</title>
        <authorList>
            <person name="Gostincar C."/>
            <person name="Stajich J.E."/>
            <person name="Zupancic J."/>
            <person name="Zalar P."/>
            <person name="Gunde-Cimerman N."/>
        </authorList>
    </citation>
    <scope>NUCLEOTIDE SEQUENCE [LARGE SCALE GENOMIC DNA]</scope>
    <source>
        <strain evidence="5 6">EXF-2682</strain>
    </source>
</reference>
<evidence type="ECO:0000256" key="3">
    <source>
        <dbReference type="SAM" id="Phobius"/>
    </source>
</evidence>
<comment type="subcellular location">
    <subcellularLocation>
        <location evidence="1">Membrane</location>
        <topology evidence="1">Multi-pass membrane protein</topology>
    </subcellularLocation>
</comment>
<keyword evidence="3" id="KW-0472">Membrane</keyword>
<dbReference type="GO" id="GO:0000329">
    <property type="term" value="C:fungal-type vacuole membrane"/>
    <property type="evidence" value="ECO:0007669"/>
    <property type="project" value="TreeGrafter"/>
</dbReference>
<feature type="compositionally biased region" description="Polar residues" evidence="2">
    <location>
        <begin position="266"/>
        <end position="286"/>
    </location>
</feature>
<feature type="transmembrane region" description="Helical" evidence="3">
    <location>
        <begin position="182"/>
        <end position="201"/>
    </location>
</feature>
<dbReference type="SUPFAM" id="SSF103473">
    <property type="entry name" value="MFS general substrate transporter"/>
    <property type="match status" value="1"/>
</dbReference>
<feature type="transmembrane region" description="Helical" evidence="3">
    <location>
        <begin position="398"/>
        <end position="420"/>
    </location>
</feature>
<dbReference type="EMBL" id="QWIP01000462">
    <property type="protein sequence ID" value="RMY63431.1"/>
    <property type="molecule type" value="Genomic_DNA"/>
</dbReference>
<comment type="caution">
    <text evidence="5">The sequence shown here is derived from an EMBL/GenBank/DDBJ whole genome shotgun (WGS) entry which is preliminary data.</text>
</comment>
<evidence type="ECO:0000313" key="6">
    <source>
        <dbReference type="Proteomes" id="UP000269276"/>
    </source>
</evidence>
<organism evidence="5 6">
    <name type="scientific">Hortaea werneckii</name>
    <name type="common">Black yeast</name>
    <name type="synonym">Cladosporium werneckii</name>
    <dbReference type="NCBI Taxonomy" id="91943"/>
    <lineage>
        <taxon>Eukaryota</taxon>
        <taxon>Fungi</taxon>
        <taxon>Dikarya</taxon>
        <taxon>Ascomycota</taxon>
        <taxon>Pezizomycotina</taxon>
        <taxon>Dothideomycetes</taxon>
        <taxon>Dothideomycetidae</taxon>
        <taxon>Mycosphaerellales</taxon>
        <taxon>Teratosphaeriaceae</taxon>
        <taxon>Hortaea</taxon>
    </lineage>
</organism>
<feature type="transmembrane region" description="Helical" evidence="3">
    <location>
        <begin position="221"/>
        <end position="240"/>
    </location>
</feature>
<dbReference type="PROSITE" id="PS50850">
    <property type="entry name" value="MFS"/>
    <property type="match status" value="1"/>
</dbReference>
<dbReference type="InterPro" id="IPR036259">
    <property type="entry name" value="MFS_trans_sf"/>
</dbReference>
<feature type="transmembrane region" description="Helical" evidence="3">
    <location>
        <begin position="142"/>
        <end position="161"/>
    </location>
</feature>
<dbReference type="Gene3D" id="1.20.1250.20">
    <property type="entry name" value="MFS general substrate transporter like domains"/>
    <property type="match status" value="1"/>
</dbReference>
<proteinExistence type="predicted"/>
<protein>
    <recommendedName>
        <fullName evidence="4">Major facilitator superfamily (MFS) profile domain-containing protein</fullName>
    </recommendedName>
</protein>
<feature type="domain" description="Major facilitator superfamily (MFS) profile" evidence="4">
    <location>
        <begin position="52"/>
        <end position="498"/>
    </location>
</feature>
<name>A0A3M7DGG6_HORWE</name>
<gene>
    <name evidence="5" type="ORF">D0863_10555</name>
</gene>
<evidence type="ECO:0000313" key="5">
    <source>
        <dbReference type="EMBL" id="RMY63431.1"/>
    </source>
</evidence>
<dbReference type="OrthoDB" id="10027823at2759"/>
<evidence type="ECO:0000256" key="1">
    <source>
        <dbReference type="ARBA" id="ARBA00004141"/>
    </source>
</evidence>
<dbReference type="GO" id="GO:0022857">
    <property type="term" value="F:transmembrane transporter activity"/>
    <property type="evidence" value="ECO:0007669"/>
    <property type="project" value="InterPro"/>
</dbReference>
<feature type="transmembrane region" description="Helical" evidence="3">
    <location>
        <begin position="118"/>
        <end position="136"/>
    </location>
</feature>
<feature type="transmembrane region" description="Helical" evidence="3">
    <location>
        <begin position="64"/>
        <end position="83"/>
    </location>
</feature>
<feature type="transmembrane region" description="Helical" evidence="3">
    <location>
        <begin position="472"/>
        <end position="494"/>
    </location>
</feature>
<feature type="transmembrane region" description="Helical" evidence="3">
    <location>
        <begin position="360"/>
        <end position="378"/>
    </location>
</feature>
<keyword evidence="3" id="KW-0812">Transmembrane</keyword>
<dbReference type="Pfam" id="PF07690">
    <property type="entry name" value="MFS_1"/>
    <property type="match status" value="2"/>
</dbReference>
<dbReference type="PANTHER" id="PTHR23520">
    <property type="entry name" value="TRANSPORTER, PUTATIVE (AFU_ORTHOLOGUE AFUA_3G04000)-RELATED"/>
    <property type="match status" value="1"/>
</dbReference>